<feature type="domain" description="Helicase ATP-binding" evidence="6">
    <location>
        <begin position="94"/>
        <end position="275"/>
    </location>
</feature>
<evidence type="ECO:0000259" key="6">
    <source>
        <dbReference type="PROSITE" id="PS51192"/>
    </source>
</evidence>
<dbReference type="AlphaFoldDB" id="A0A502G4E9"/>
<dbReference type="Gene3D" id="3.40.50.10810">
    <property type="entry name" value="Tandem AAA-ATPase domain"/>
    <property type="match status" value="1"/>
</dbReference>
<evidence type="ECO:0000313" key="8">
    <source>
        <dbReference type="EMBL" id="TPG55863.1"/>
    </source>
</evidence>
<evidence type="ECO:0000256" key="4">
    <source>
        <dbReference type="ARBA" id="ARBA00022840"/>
    </source>
</evidence>
<dbReference type="InterPro" id="IPR038718">
    <property type="entry name" value="SNF2-like_sf"/>
</dbReference>
<dbReference type="CDD" id="cd18011">
    <property type="entry name" value="DEXDc_RapA"/>
    <property type="match status" value="1"/>
</dbReference>
<dbReference type="InterPro" id="IPR001650">
    <property type="entry name" value="Helicase_C-like"/>
</dbReference>
<dbReference type="PROSITE" id="PS51192">
    <property type="entry name" value="HELICASE_ATP_BIND_1"/>
    <property type="match status" value="1"/>
</dbReference>
<evidence type="ECO:0000313" key="9">
    <source>
        <dbReference type="Proteomes" id="UP000317078"/>
    </source>
</evidence>
<dbReference type="InterPro" id="IPR027417">
    <property type="entry name" value="P-loop_NTPase"/>
</dbReference>
<dbReference type="EMBL" id="RCZP01000011">
    <property type="protein sequence ID" value="TPG55863.1"/>
    <property type="molecule type" value="Genomic_DNA"/>
</dbReference>
<dbReference type="Gene3D" id="3.40.50.300">
    <property type="entry name" value="P-loop containing nucleotide triphosphate hydrolases"/>
    <property type="match status" value="1"/>
</dbReference>
<dbReference type="SUPFAM" id="SSF52540">
    <property type="entry name" value="P-loop containing nucleoside triphosphate hydrolases"/>
    <property type="match status" value="2"/>
</dbReference>
<dbReference type="InterPro" id="IPR049730">
    <property type="entry name" value="SNF2/RAD54-like_C"/>
</dbReference>
<evidence type="ECO:0000259" key="7">
    <source>
        <dbReference type="PROSITE" id="PS51194"/>
    </source>
</evidence>
<dbReference type="GO" id="GO:0004386">
    <property type="term" value="F:helicase activity"/>
    <property type="evidence" value="ECO:0007669"/>
    <property type="project" value="UniProtKB-KW"/>
</dbReference>
<keyword evidence="2" id="KW-0378">Hydrolase</keyword>
<reference evidence="8 9" key="1">
    <citation type="journal article" date="2019" name="Environ. Microbiol.">
        <title>Species interactions and distinct microbial communities in high Arctic permafrost affected cryosols are associated with the CH4 and CO2 gas fluxes.</title>
        <authorList>
            <person name="Altshuler I."/>
            <person name="Hamel J."/>
            <person name="Turney S."/>
            <person name="Magnuson E."/>
            <person name="Levesque R."/>
            <person name="Greer C."/>
            <person name="Whyte L.G."/>
        </authorList>
    </citation>
    <scope>NUCLEOTIDE SEQUENCE [LARGE SCALE GENOMIC DNA]</scope>
    <source>
        <strain evidence="8 9">S9.3B</strain>
    </source>
</reference>
<name>A0A502G4E9_9PROT</name>
<feature type="domain" description="Helicase C-terminal" evidence="7">
    <location>
        <begin position="474"/>
        <end position="648"/>
    </location>
</feature>
<dbReference type="GO" id="GO:0016787">
    <property type="term" value="F:hydrolase activity"/>
    <property type="evidence" value="ECO:0007669"/>
    <property type="project" value="UniProtKB-KW"/>
</dbReference>
<proteinExistence type="predicted"/>
<dbReference type="Pfam" id="PF00176">
    <property type="entry name" value="SNF2-rel_dom"/>
    <property type="match status" value="1"/>
</dbReference>
<keyword evidence="4" id="KW-0067">ATP-binding</keyword>
<gene>
    <name evidence="8" type="ORF">EAH89_13025</name>
</gene>
<keyword evidence="1" id="KW-0547">Nucleotide-binding</keyword>
<evidence type="ECO:0000256" key="3">
    <source>
        <dbReference type="ARBA" id="ARBA00022806"/>
    </source>
</evidence>
<evidence type="ECO:0000256" key="5">
    <source>
        <dbReference type="SAM" id="MobiDB-lite"/>
    </source>
</evidence>
<dbReference type="PROSITE" id="PS51194">
    <property type="entry name" value="HELICASE_CTER"/>
    <property type="match status" value="1"/>
</dbReference>
<accession>A0A502G4E9</accession>
<evidence type="ECO:0000256" key="2">
    <source>
        <dbReference type="ARBA" id="ARBA00022801"/>
    </source>
</evidence>
<dbReference type="GO" id="GO:0005524">
    <property type="term" value="F:ATP binding"/>
    <property type="evidence" value="ECO:0007669"/>
    <property type="project" value="UniProtKB-KW"/>
</dbReference>
<dbReference type="OrthoDB" id="9814088at2"/>
<dbReference type="Proteomes" id="UP000317078">
    <property type="component" value="Unassembled WGS sequence"/>
</dbReference>
<dbReference type="InterPro" id="IPR000330">
    <property type="entry name" value="SNF2_N"/>
</dbReference>
<dbReference type="SMART" id="SM00487">
    <property type="entry name" value="DEXDc"/>
    <property type="match status" value="1"/>
</dbReference>
<dbReference type="Pfam" id="PF00271">
    <property type="entry name" value="Helicase_C"/>
    <property type="match status" value="1"/>
</dbReference>
<dbReference type="SMART" id="SM00490">
    <property type="entry name" value="HELICc"/>
    <property type="match status" value="1"/>
</dbReference>
<feature type="compositionally biased region" description="Basic and acidic residues" evidence="5">
    <location>
        <begin position="670"/>
        <end position="684"/>
    </location>
</feature>
<keyword evidence="9" id="KW-1185">Reference proteome</keyword>
<sequence length="1040" mass="116184">MLEDVGAVRLACVDDDAQGEVVEVVWAAELDTQRGNSDTWESLAENGTDDPATFAAYLRTLEWNTATAGDRDLFQAPFRAGIQLNAYQLLPLRKALRLPRVNLLIADDVGLGKTVEAGLIVRELLLRRRIDLVVVAAPAGMVPQWQDELEAKFGLAFTIMDREHIIGFRRTRGFLANPWRAGSRFLISHSLVADETYAAGLREALGGFRPRSLLILDEAHHAAPSGGSRYAVDSQFTRALDDLAGRFEHRLFLSATPHNGHPNSFSRLLAMLDPQRFTRGVPVQPADLEPVMVRRLKSDLRGLGEQFPQRTVESVPLRGLAEDAPELVLARRLREYGAVREARLAHSPTSDARHGRLAFVGLQQRLLSSVAAFAATLRVHQAGLEKRGRAAMEAAMAFAAGAPETDDEPLDEAAAEAVLQLEEDAATEAATAVGAREASEAERRAELALVDDMLAIADRHKEQPDARVAWLDRWVREHMAPGGRWNERRLVLFTEWEATRRWLERRLTAALVDLDLETSTGPRIAVFTGVTSQDRREALKRAFNADPKTEPLRILICTDAAREGINLQSRCHDLIHIDLPWNPARLEQRNGRIDRKLQPSSEVWCRYFVFEQREEDIVLDALVRKTEFIRKQLGSAGQVIGDRIADRLMRHGITRARQQAAEVDGEQEDDRTRRARDDLDDETARRQARLKRELDDLRRVLGASQERVGVDPEELRATVDAALVRARGSLKGTEAGQAGAAELFRLSPDTPPFDEPGWADAFDDLRDRRRRRGERVAEWRAASPVRAVAFKPPTLRDGTEAPGIVQLHLEHRLVRRLLSRFLSQGFQAGLQRVCVIAGQGAQPRALLLGRLALYGPNAARLHEEIIPVTAPWIEAARDSAPLRAFGDRGQETTLAQLDAALRDPRRPPVHATARALTWARKDAEDLAPELARRAEAARADAEGKLAARGQEEAASLRNLLLAQRDRILQQEGQAEAPQQLDLFAEDERKQLRLDRASRQKRLGEISDEIEREPQRVRQGYQVTAHRLEPVGLVYLWPVTG</sequence>
<feature type="region of interest" description="Disordered" evidence="5">
    <location>
        <begin position="655"/>
        <end position="684"/>
    </location>
</feature>
<comment type="caution">
    <text evidence="8">The sequence shown here is derived from an EMBL/GenBank/DDBJ whole genome shotgun (WGS) entry which is preliminary data.</text>
</comment>
<keyword evidence="3 8" id="KW-0347">Helicase</keyword>
<protein>
    <submittedName>
        <fullName evidence="8">ATP-dependent helicase</fullName>
    </submittedName>
</protein>
<evidence type="ECO:0000256" key="1">
    <source>
        <dbReference type="ARBA" id="ARBA00022741"/>
    </source>
</evidence>
<dbReference type="CDD" id="cd18793">
    <property type="entry name" value="SF2_C_SNF"/>
    <property type="match status" value="1"/>
</dbReference>
<dbReference type="PANTHER" id="PTHR10799">
    <property type="entry name" value="SNF2/RAD54 HELICASE FAMILY"/>
    <property type="match status" value="1"/>
</dbReference>
<dbReference type="NCBIfam" id="NF038317">
    <property type="entry name" value="DISARM_DrmD"/>
    <property type="match status" value="1"/>
</dbReference>
<organism evidence="8 9">
    <name type="scientific">Muricoccus nepalensis</name>
    <dbReference type="NCBI Taxonomy" id="1854500"/>
    <lineage>
        <taxon>Bacteria</taxon>
        <taxon>Pseudomonadati</taxon>
        <taxon>Pseudomonadota</taxon>
        <taxon>Alphaproteobacteria</taxon>
        <taxon>Acetobacterales</taxon>
        <taxon>Roseomonadaceae</taxon>
        <taxon>Muricoccus</taxon>
    </lineage>
</organism>
<dbReference type="InterPro" id="IPR014001">
    <property type="entry name" value="Helicase_ATP-bd"/>
</dbReference>
<dbReference type="InterPro" id="IPR057342">
    <property type="entry name" value="DEXDc_RapA"/>
</dbReference>